<feature type="region of interest" description="Disordered" evidence="1">
    <location>
        <begin position="1"/>
        <end position="23"/>
    </location>
</feature>
<dbReference type="EMBL" id="JANPWB010000005">
    <property type="protein sequence ID" value="KAJ1187763.1"/>
    <property type="molecule type" value="Genomic_DNA"/>
</dbReference>
<evidence type="ECO:0000313" key="3">
    <source>
        <dbReference type="Proteomes" id="UP001066276"/>
    </source>
</evidence>
<gene>
    <name evidence="2" type="ORF">NDU88_004533</name>
</gene>
<protein>
    <submittedName>
        <fullName evidence="2">Uncharacterized protein</fullName>
    </submittedName>
</protein>
<comment type="caution">
    <text evidence="2">The sequence shown here is derived from an EMBL/GenBank/DDBJ whole genome shotgun (WGS) entry which is preliminary data.</text>
</comment>
<name>A0AAV7UJC9_PLEWA</name>
<proteinExistence type="predicted"/>
<evidence type="ECO:0000256" key="1">
    <source>
        <dbReference type="SAM" id="MobiDB-lite"/>
    </source>
</evidence>
<keyword evidence="3" id="KW-1185">Reference proteome</keyword>
<accession>A0AAV7UJC9</accession>
<reference evidence="2" key="1">
    <citation type="journal article" date="2022" name="bioRxiv">
        <title>Sequencing and chromosome-scale assembly of the giantPleurodeles waltlgenome.</title>
        <authorList>
            <person name="Brown T."/>
            <person name="Elewa A."/>
            <person name="Iarovenko S."/>
            <person name="Subramanian E."/>
            <person name="Araus A.J."/>
            <person name="Petzold A."/>
            <person name="Susuki M."/>
            <person name="Suzuki K.-i.T."/>
            <person name="Hayashi T."/>
            <person name="Toyoda A."/>
            <person name="Oliveira C."/>
            <person name="Osipova E."/>
            <person name="Leigh N.D."/>
            <person name="Simon A."/>
            <person name="Yun M.H."/>
        </authorList>
    </citation>
    <scope>NUCLEOTIDE SEQUENCE</scope>
    <source>
        <strain evidence="2">20211129_DDA</strain>
        <tissue evidence="2">Liver</tissue>
    </source>
</reference>
<dbReference type="AlphaFoldDB" id="A0AAV7UJC9"/>
<feature type="region of interest" description="Disordered" evidence="1">
    <location>
        <begin position="197"/>
        <end position="219"/>
    </location>
</feature>
<organism evidence="2 3">
    <name type="scientific">Pleurodeles waltl</name>
    <name type="common">Iberian ribbed newt</name>
    <dbReference type="NCBI Taxonomy" id="8319"/>
    <lineage>
        <taxon>Eukaryota</taxon>
        <taxon>Metazoa</taxon>
        <taxon>Chordata</taxon>
        <taxon>Craniata</taxon>
        <taxon>Vertebrata</taxon>
        <taxon>Euteleostomi</taxon>
        <taxon>Amphibia</taxon>
        <taxon>Batrachia</taxon>
        <taxon>Caudata</taxon>
        <taxon>Salamandroidea</taxon>
        <taxon>Salamandridae</taxon>
        <taxon>Pleurodelinae</taxon>
        <taxon>Pleurodeles</taxon>
    </lineage>
</organism>
<sequence length="219" mass="23626">MVTGGTRQRWARKDISRGPSGRRSITRLSKLNNKTGVGSVKDATVNGSGRSGGALTEAQAASNGLKCKPQPAITNFLFIGAQDIGSTEPSLLQESSNIWSMVNRGSINRMLELEQSRAKSVLTPSQVVETQNMTESQTVELMGLTELAGSAGSAPNIDRIQSEYKRDQKGNLADILTEPNGTRVRRNGNLAIEEILITQKQDAEPGEAEEDGRNADWSK</sequence>
<evidence type="ECO:0000313" key="2">
    <source>
        <dbReference type="EMBL" id="KAJ1187763.1"/>
    </source>
</evidence>
<dbReference type="Proteomes" id="UP001066276">
    <property type="component" value="Chromosome 3_1"/>
</dbReference>